<name>A0A804QF46_MAIZE</name>
<sequence length="153" mass="17005">MTECSIPSSDGATHLPPLSSAAAAVEAHFQAHWSALDAAARQDPARVIAVGDWRSPLELPFLWLGDVPWCRLRQAASPPIRPHLRQPRRSQQVRAQLQAYQKIGILYARVVKTNNTMNPDVSCRLIYIFFNDVIHYGSTSRSLALSATDGRMD</sequence>
<dbReference type="GO" id="GO:0006351">
    <property type="term" value="P:DNA-templated transcription"/>
    <property type="evidence" value="ECO:0007669"/>
    <property type="project" value="InterPro"/>
</dbReference>
<reference evidence="2" key="2">
    <citation type="submission" date="2019-07" db="EMBL/GenBank/DDBJ databases">
        <authorList>
            <person name="Seetharam A."/>
            <person name="Woodhouse M."/>
            <person name="Cannon E."/>
        </authorList>
    </citation>
    <scope>NUCLEOTIDE SEQUENCE [LARGE SCALE GENOMIC DNA]</scope>
    <source>
        <strain evidence="2">cv. B73</strain>
    </source>
</reference>
<dbReference type="Pfam" id="PF14144">
    <property type="entry name" value="DOG1"/>
    <property type="match status" value="1"/>
</dbReference>
<dbReference type="EnsemblPlants" id="Zm00001eb319230_T001">
    <property type="protein sequence ID" value="Zm00001eb319230_P001"/>
    <property type="gene ID" value="Zm00001eb319230"/>
</dbReference>
<organism evidence="2 3">
    <name type="scientific">Zea mays</name>
    <name type="common">Maize</name>
    <dbReference type="NCBI Taxonomy" id="4577"/>
    <lineage>
        <taxon>Eukaryota</taxon>
        <taxon>Viridiplantae</taxon>
        <taxon>Streptophyta</taxon>
        <taxon>Embryophyta</taxon>
        <taxon>Tracheophyta</taxon>
        <taxon>Spermatophyta</taxon>
        <taxon>Magnoliopsida</taxon>
        <taxon>Liliopsida</taxon>
        <taxon>Poales</taxon>
        <taxon>Poaceae</taxon>
        <taxon>PACMAD clade</taxon>
        <taxon>Panicoideae</taxon>
        <taxon>Andropogonodae</taxon>
        <taxon>Andropogoneae</taxon>
        <taxon>Tripsacinae</taxon>
        <taxon>Zea</taxon>
    </lineage>
</organism>
<dbReference type="Proteomes" id="UP000007305">
    <property type="component" value="Chromosome 7"/>
</dbReference>
<dbReference type="InterPro" id="IPR025422">
    <property type="entry name" value="TGA_domain"/>
</dbReference>
<protein>
    <recommendedName>
        <fullName evidence="1">DOG1 domain-containing protein</fullName>
    </recommendedName>
</protein>
<dbReference type="AlphaFoldDB" id="A0A804QF46"/>
<reference evidence="2" key="3">
    <citation type="submission" date="2021-05" db="UniProtKB">
        <authorList>
            <consortium name="EnsemblPlants"/>
        </authorList>
    </citation>
    <scope>IDENTIFICATION</scope>
    <source>
        <strain evidence="2">cv. B73</strain>
    </source>
</reference>
<reference evidence="3" key="1">
    <citation type="submission" date="2015-12" db="EMBL/GenBank/DDBJ databases">
        <title>Update maize B73 reference genome by single molecule sequencing technologies.</title>
        <authorList>
            <consortium name="Maize Genome Sequencing Project"/>
            <person name="Ware D."/>
        </authorList>
    </citation>
    <scope>NUCLEOTIDE SEQUENCE [LARGE SCALE GENOMIC DNA]</scope>
    <source>
        <strain evidence="3">cv. B73</strain>
    </source>
</reference>
<evidence type="ECO:0000313" key="3">
    <source>
        <dbReference type="Proteomes" id="UP000007305"/>
    </source>
</evidence>
<proteinExistence type="predicted"/>
<feature type="domain" description="DOG1" evidence="1">
    <location>
        <begin position="18"/>
        <end position="67"/>
    </location>
</feature>
<accession>A0A804QF46</accession>
<dbReference type="InParanoid" id="A0A804QF46"/>
<dbReference type="GO" id="GO:0043565">
    <property type="term" value="F:sequence-specific DNA binding"/>
    <property type="evidence" value="ECO:0007669"/>
    <property type="project" value="InterPro"/>
</dbReference>
<evidence type="ECO:0000313" key="2">
    <source>
        <dbReference type="EnsemblPlants" id="Zm00001eb319230_P001"/>
    </source>
</evidence>
<dbReference type="Gramene" id="Zm00001eb319230_T001">
    <property type="protein sequence ID" value="Zm00001eb319230_P001"/>
    <property type="gene ID" value="Zm00001eb319230"/>
</dbReference>
<evidence type="ECO:0000259" key="1">
    <source>
        <dbReference type="Pfam" id="PF14144"/>
    </source>
</evidence>
<keyword evidence="3" id="KW-1185">Reference proteome</keyword>